<evidence type="ECO:0000256" key="2">
    <source>
        <dbReference type="ARBA" id="ARBA00022840"/>
    </source>
</evidence>
<dbReference type="InterPro" id="IPR025944">
    <property type="entry name" value="Sigma_54_int_dom_CS"/>
</dbReference>
<keyword evidence="1" id="KW-0547">Nucleotide-binding</keyword>
<dbReference type="Gene3D" id="1.10.10.60">
    <property type="entry name" value="Homeodomain-like"/>
    <property type="match status" value="1"/>
</dbReference>
<dbReference type="SMART" id="SM00448">
    <property type="entry name" value="REC"/>
    <property type="match status" value="1"/>
</dbReference>
<keyword evidence="9" id="KW-1185">Reference proteome</keyword>
<evidence type="ECO:0000313" key="9">
    <source>
        <dbReference type="Proteomes" id="UP000422108"/>
    </source>
</evidence>
<dbReference type="InterPro" id="IPR002197">
    <property type="entry name" value="HTH_Fis"/>
</dbReference>
<dbReference type="SUPFAM" id="SSF52172">
    <property type="entry name" value="CheY-like"/>
    <property type="match status" value="1"/>
</dbReference>
<keyword evidence="5" id="KW-0597">Phosphoprotein</keyword>
<dbReference type="SUPFAM" id="SSF46689">
    <property type="entry name" value="Homeodomain-like"/>
    <property type="match status" value="1"/>
</dbReference>
<dbReference type="Pfam" id="PF02954">
    <property type="entry name" value="HTH_8"/>
    <property type="match status" value="1"/>
</dbReference>
<dbReference type="Pfam" id="PF00158">
    <property type="entry name" value="Sigma54_activat"/>
    <property type="match status" value="1"/>
</dbReference>
<dbReference type="InterPro" id="IPR002078">
    <property type="entry name" value="Sigma_54_int"/>
</dbReference>
<evidence type="ECO:0000259" key="7">
    <source>
        <dbReference type="PROSITE" id="PS50110"/>
    </source>
</evidence>
<proteinExistence type="predicted"/>
<dbReference type="PROSITE" id="PS50110">
    <property type="entry name" value="RESPONSE_REGULATORY"/>
    <property type="match status" value="1"/>
</dbReference>
<feature type="domain" description="Sigma-54 factor interaction" evidence="6">
    <location>
        <begin position="147"/>
        <end position="374"/>
    </location>
</feature>
<dbReference type="PROSITE" id="PS00688">
    <property type="entry name" value="SIGMA54_INTERACT_3"/>
    <property type="match status" value="1"/>
</dbReference>
<dbReference type="Pfam" id="PF00072">
    <property type="entry name" value="Response_reg"/>
    <property type="match status" value="1"/>
</dbReference>
<feature type="modified residue" description="4-aspartylphosphate" evidence="5">
    <location>
        <position position="58"/>
    </location>
</feature>
<dbReference type="AlphaFoldDB" id="A0A5K8AMD4"/>
<dbReference type="InterPro" id="IPR009057">
    <property type="entry name" value="Homeodomain-like_sf"/>
</dbReference>
<dbReference type="InterPro" id="IPR011006">
    <property type="entry name" value="CheY-like_superfamily"/>
</dbReference>
<evidence type="ECO:0000256" key="5">
    <source>
        <dbReference type="PROSITE-ProRule" id="PRU00169"/>
    </source>
</evidence>
<dbReference type="Gene3D" id="3.40.50.2300">
    <property type="match status" value="1"/>
</dbReference>
<dbReference type="FunFam" id="3.40.50.300:FF:000006">
    <property type="entry name" value="DNA-binding transcriptional regulator NtrC"/>
    <property type="match status" value="1"/>
</dbReference>
<keyword evidence="3" id="KW-0805">Transcription regulation</keyword>
<dbReference type="PRINTS" id="PR01590">
    <property type="entry name" value="HTHFIS"/>
</dbReference>
<evidence type="ECO:0000259" key="6">
    <source>
        <dbReference type="PROSITE" id="PS50045"/>
    </source>
</evidence>
<dbReference type="InterPro" id="IPR058031">
    <property type="entry name" value="AAA_lid_NorR"/>
</dbReference>
<dbReference type="Pfam" id="PF25601">
    <property type="entry name" value="AAA_lid_14"/>
    <property type="match status" value="1"/>
</dbReference>
<reference evidence="8 9" key="1">
    <citation type="submission" date="2019-11" db="EMBL/GenBank/DDBJ databases">
        <title>Comparative genomics of hydrocarbon-degrading Desulfosarcina strains.</title>
        <authorList>
            <person name="Watanabe M."/>
            <person name="Kojima H."/>
            <person name="Fukui M."/>
        </authorList>
    </citation>
    <scope>NUCLEOTIDE SEQUENCE [LARGE SCALE GENOMIC DNA]</scope>
    <source>
        <strain evidence="9">oXyS1</strain>
    </source>
</reference>
<dbReference type="GO" id="GO:0006355">
    <property type="term" value="P:regulation of DNA-templated transcription"/>
    <property type="evidence" value="ECO:0007669"/>
    <property type="project" value="InterPro"/>
</dbReference>
<dbReference type="Proteomes" id="UP000422108">
    <property type="component" value="Chromosome"/>
</dbReference>
<feature type="domain" description="Response regulatory" evidence="7">
    <location>
        <begin position="9"/>
        <end position="123"/>
    </location>
</feature>
<dbReference type="GO" id="GO:0043565">
    <property type="term" value="F:sequence-specific DNA binding"/>
    <property type="evidence" value="ECO:0007669"/>
    <property type="project" value="InterPro"/>
</dbReference>
<dbReference type="GO" id="GO:0005524">
    <property type="term" value="F:ATP binding"/>
    <property type="evidence" value="ECO:0007669"/>
    <property type="project" value="UniProtKB-KW"/>
</dbReference>
<evidence type="ECO:0000256" key="4">
    <source>
        <dbReference type="ARBA" id="ARBA00023163"/>
    </source>
</evidence>
<organism evidence="8 9">
    <name type="scientific">Desulfosarcina ovata subsp. ovata</name>
    <dbReference type="NCBI Taxonomy" id="2752305"/>
    <lineage>
        <taxon>Bacteria</taxon>
        <taxon>Pseudomonadati</taxon>
        <taxon>Thermodesulfobacteriota</taxon>
        <taxon>Desulfobacteria</taxon>
        <taxon>Desulfobacterales</taxon>
        <taxon>Desulfosarcinaceae</taxon>
        <taxon>Desulfosarcina</taxon>
    </lineage>
</organism>
<dbReference type="InterPro" id="IPR027417">
    <property type="entry name" value="P-loop_NTPase"/>
</dbReference>
<dbReference type="InterPro" id="IPR003593">
    <property type="entry name" value="AAA+_ATPase"/>
</dbReference>
<dbReference type="Gene3D" id="3.40.50.300">
    <property type="entry name" value="P-loop containing nucleotide triphosphate hydrolases"/>
    <property type="match status" value="1"/>
</dbReference>
<keyword evidence="4" id="KW-0804">Transcription</keyword>
<evidence type="ECO:0000256" key="1">
    <source>
        <dbReference type="ARBA" id="ARBA00022741"/>
    </source>
</evidence>
<dbReference type="PROSITE" id="PS50045">
    <property type="entry name" value="SIGMA54_INTERACT_4"/>
    <property type="match status" value="1"/>
</dbReference>
<dbReference type="InterPro" id="IPR025662">
    <property type="entry name" value="Sigma_54_int_dom_ATP-bd_1"/>
</dbReference>
<dbReference type="SUPFAM" id="SSF52540">
    <property type="entry name" value="P-loop containing nucleoside triphosphate hydrolases"/>
    <property type="match status" value="1"/>
</dbReference>
<dbReference type="GO" id="GO:0000160">
    <property type="term" value="P:phosphorelay signal transduction system"/>
    <property type="evidence" value="ECO:0007669"/>
    <property type="project" value="InterPro"/>
</dbReference>
<name>A0A5K8AMD4_9BACT</name>
<dbReference type="EMBL" id="AP021879">
    <property type="protein sequence ID" value="BBO92774.1"/>
    <property type="molecule type" value="Genomic_DNA"/>
</dbReference>
<dbReference type="PROSITE" id="PS00675">
    <property type="entry name" value="SIGMA54_INTERACT_1"/>
    <property type="match status" value="1"/>
</dbReference>
<evidence type="ECO:0000256" key="3">
    <source>
        <dbReference type="ARBA" id="ARBA00023015"/>
    </source>
</evidence>
<protein>
    <submittedName>
        <fullName evidence="8">Sigma-54-dependent Fis family transcriptional regulator</fullName>
    </submittedName>
</protein>
<sequence length="450" mass="51036">MRSEGETMHVLVVDDEPSIRRLIEKELGGPRRRITAVGSAKEAQQIFSQETFDLVLLDMRLPDGNGLELLAQFQDLAPEVQVIILTGYGEVENAVQAMKLGAYDYIGKPYALERLDMVMEKAFQRTCLQRENRMLRHARSAQVTPNLVGHSSLLENIRFLIRKVAPAQVPVLITGESGTGKNVVARQIHELSDRRDQPLITKNCGTFQKDLLRSELFGYRKGAFTGANESYEGLLSIAHRGTMFLDEIGELSLEVQSALLRVLENKTFRRLGEKEEKRLDVRFICATNRNLQAEVEAGRFSEAMYHRLNVFNISMPPLRNRKDDIPALIEHFLGRLRPGERMARITDRALQCLMAYDWPGNIRELQNVLERGLILAEDDLITTRSLPQELTGQAVVETTVDRPFLPLKAVERQHILAVLQYVDGSRTRAAEILGIGRKTLYRKLQQLSLP</sequence>
<evidence type="ECO:0000313" key="8">
    <source>
        <dbReference type="EMBL" id="BBO92774.1"/>
    </source>
</evidence>
<dbReference type="Gene3D" id="1.10.8.60">
    <property type="match status" value="1"/>
</dbReference>
<dbReference type="RefSeq" id="WP_155313478.1">
    <property type="nucleotide sequence ID" value="NZ_AP021879.1"/>
</dbReference>
<keyword evidence="2" id="KW-0067">ATP-binding</keyword>
<dbReference type="PANTHER" id="PTHR32071">
    <property type="entry name" value="TRANSCRIPTIONAL REGULATORY PROTEIN"/>
    <property type="match status" value="1"/>
</dbReference>
<dbReference type="InterPro" id="IPR001789">
    <property type="entry name" value="Sig_transdc_resp-reg_receiver"/>
</dbReference>
<accession>A0A5K8AMD4</accession>
<dbReference type="SMART" id="SM00382">
    <property type="entry name" value="AAA"/>
    <property type="match status" value="1"/>
</dbReference>
<dbReference type="CDD" id="cd00009">
    <property type="entry name" value="AAA"/>
    <property type="match status" value="1"/>
</dbReference>
<gene>
    <name evidence="8" type="ORF">DSCOOX_59540</name>
</gene>